<accession>A0A7S3QPM1</accession>
<reference evidence="1" key="1">
    <citation type="submission" date="2021-01" db="EMBL/GenBank/DDBJ databases">
        <authorList>
            <person name="Corre E."/>
            <person name="Pelletier E."/>
            <person name="Niang G."/>
            <person name="Scheremetjew M."/>
            <person name="Finn R."/>
            <person name="Kale V."/>
            <person name="Holt S."/>
            <person name="Cochrane G."/>
            <person name="Meng A."/>
            <person name="Brown T."/>
            <person name="Cohen L."/>
        </authorList>
    </citation>
    <scope>NUCLEOTIDE SEQUENCE</scope>
    <source>
        <strain evidence="1">CCMP1320</strain>
    </source>
</reference>
<protein>
    <submittedName>
        <fullName evidence="1">Uncharacterized protein</fullName>
    </submittedName>
</protein>
<name>A0A7S3QPM1_DUNTE</name>
<dbReference type="EMBL" id="HBIP01008114">
    <property type="protein sequence ID" value="CAE0489321.1"/>
    <property type="molecule type" value="Transcribed_RNA"/>
</dbReference>
<dbReference type="AlphaFoldDB" id="A0A7S3QPM1"/>
<sequence>MQCLEQQQDLPAADHGMVTMPNLRMHACIVECVPCKLLLPSIAHCRLSLYNSSRPYTRDSLIQTKAGGAAPAPHRISKVRANSVLSSLNSRCSSHHCCNNEKSHRNWSFANLLAHKQVGMVLRWTVKFL</sequence>
<proteinExistence type="predicted"/>
<gene>
    <name evidence="1" type="ORF">DTER00134_LOCUS4392</name>
</gene>
<organism evidence="1">
    <name type="scientific">Dunaliella tertiolecta</name>
    <name type="common">Green alga</name>
    <dbReference type="NCBI Taxonomy" id="3047"/>
    <lineage>
        <taxon>Eukaryota</taxon>
        <taxon>Viridiplantae</taxon>
        <taxon>Chlorophyta</taxon>
        <taxon>core chlorophytes</taxon>
        <taxon>Chlorophyceae</taxon>
        <taxon>CS clade</taxon>
        <taxon>Chlamydomonadales</taxon>
        <taxon>Dunaliellaceae</taxon>
        <taxon>Dunaliella</taxon>
    </lineage>
</organism>
<evidence type="ECO:0000313" key="1">
    <source>
        <dbReference type="EMBL" id="CAE0489321.1"/>
    </source>
</evidence>